<dbReference type="Proteomes" id="UP000632138">
    <property type="component" value="Unassembled WGS sequence"/>
</dbReference>
<feature type="transmembrane region" description="Helical" evidence="2">
    <location>
        <begin position="107"/>
        <end position="125"/>
    </location>
</feature>
<gene>
    <name evidence="3" type="ORF">JIG36_28160</name>
</gene>
<evidence type="ECO:0000313" key="3">
    <source>
        <dbReference type="EMBL" id="MBM2619434.1"/>
    </source>
</evidence>
<feature type="compositionally biased region" description="Pro residues" evidence="1">
    <location>
        <begin position="7"/>
        <end position="21"/>
    </location>
</feature>
<evidence type="ECO:0008006" key="5">
    <source>
        <dbReference type="Google" id="ProtNLM"/>
    </source>
</evidence>
<keyword evidence="2" id="KW-0812">Transmembrane</keyword>
<dbReference type="RefSeq" id="WP_203379422.1">
    <property type="nucleotide sequence ID" value="NZ_JAENHP010000010.1"/>
</dbReference>
<evidence type="ECO:0000256" key="2">
    <source>
        <dbReference type="SAM" id="Phobius"/>
    </source>
</evidence>
<proteinExistence type="predicted"/>
<evidence type="ECO:0000313" key="4">
    <source>
        <dbReference type="Proteomes" id="UP000632138"/>
    </source>
</evidence>
<name>A0ABS2AHX3_9ACTN</name>
<accession>A0ABS2AHX3</accession>
<comment type="caution">
    <text evidence="3">The sequence shown here is derived from an EMBL/GenBank/DDBJ whole genome shotgun (WGS) entry which is preliminary data.</text>
</comment>
<reference evidence="3 4" key="1">
    <citation type="submission" date="2021-01" db="EMBL/GenBank/DDBJ databases">
        <title>Actinoplanes sp. nov. LDG1-06 isolated from lichen.</title>
        <authorList>
            <person name="Saeng-In P."/>
            <person name="Phongsopitanun W."/>
            <person name="Kanchanasin P."/>
            <person name="Yuki M."/>
            <person name="Kudo T."/>
            <person name="Ohkuma M."/>
            <person name="Tanasupawat S."/>
        </authorList>
    </citation>
    <scope>NUCLEOTIDE SEQUENCE [LARGE SCALE GENOMIC DNA]</scope>
    <source>
        <strain evidence="3 4">LDG1-06</strain>
    </source>
</reference>
<feature type="transmembrane region" description="Helical" evidence="2">
    <location>
        <begin position="76"/>
        <end position="95"/>
    </location>
</feature>
<feature type="transmembrane region" description="Helical" evidence="2">
    <location>
        <begin position="52"/>
        <end position="70"/>
    </location>
</feature>
<sequence>MSEPMPVWTPQPPPFQPPPAPRRTADRLAVAVANASLLSIGYLMLRRGGLAFLSLLVTVALLVFAVPRVHTTTIEVVVVCWWLVMIVHGYLLAGGAVDTRAKVRQRIVAVCFALPVLLGLGLLRADANKIGQTVTDARQSGDCTYAMENLDKVWFGLRIANAPLAVRGDATVQACRQLRDAGATLTTALAGSPTELNRGFAALGTVLTERPGHEKMVDSTLDGFLAALPGPEPCGTLKITDWLTKRPASGNTLDRSAGVVPELEPAALTGCADSYLAGNRWQDARTTYQLLLKRYPDDPGRAQAQAGIEKADTAIELAEVRKRLQGGSGGQPAYCGNPAKYRLARPVSKGTNKALFFGNSTQVGKLPSSWKATDVTGAVLVVCVGPDTRGAAVDTCSYRSRFGLGRRYSVTFHKVAVRVRAYEIRTGRLVSNRALQFGGSSCPSTITYRSTLGADLGPPRHMDVKVSNSDVRRQFQTVVTR</sequence>
<feature type="transmembrane region" description="Helical" evidence="2">
    <location>
        <begin position="28"/>
        <end position="45"/>
    </location>
</feature>
<evidence type="ECO:0000256" key="1">
    <source>
        <dbReference type="SAM" id="MobiDB-lite"/>
    </source>
</evidence>
<keyword evidence="2" id="KW-1133">Transmembrane helix</keyword>
<keyword evidence="4" id="KW-1185">Reference proteome</keyword>
<protein>
    <recommendedName>
        <fullName evidence="5">Tetratricopeptide repeat protein</fullName>
    </recommendedName>
</protein>
<organism evidence="3 4">
    <name type="scientific">Paractinoplanes ovalisporus</name>
    <dbReference type="NCBI Taxonomy" id="2810368"/>
    <lineage>
        <taxon>Bacteria</taxon>
        <taxon>Bacillati</taxon>
        <taxon>Actinomycetota</taxon>
        <taxon>Actinomycetes</taxon>
        <taxon>Micromonosporales</taxon>
        <taxon>Micromonosporaceae</taxon>
        <taxon>Paractinoplanes</taxon>
    </lineage>
</organism>
<dbReference type="EMBL" id="JAENHP010000010">
    <property type="protein sequence ID" value="MBM2619434.1"/>
    <property type="molecule type" value="Genomic_DNA"/>
</dbReference>
<keyword evidence="2" id="KW-0472">Membrane</keyword>
<feature type="region of interest" description="Disordered" evidence="1">
    <location>
        <begin position="1"/>
        <end position="22"/>
    </location>
</feature>